<protein>
    <recommendedName>
        <fullName evidence="3">Preprotein translocase subunit SecA</fullName>
    </recommendedName>
</protein>
<proteinExistence type="predicted"/>
<dbReference type="Proteomes" id="UP001620514">
    <property type="component" value="Unassembled WGS sequence"/>
</dbReference>
<accession>A0ABW8MUW2</accession>
<reference evidence="1 2" key="2">
    <citation type="submission" date="2024-11" db="EMBL/GenBank/DDBJ databases">
        <title>Using genomics to understand microbial adaptation to soil warming.</title>
        <authorList>
            <person name="Deangelis K.M. PhD."/>
        </authorList>
    </citation>
    <scope>NUCLEOTIDE SEQUENCE [LARGE SCALE GENOMIC DNA]</scope>
    <source>
        <strain evidence="1 2">GAS97</strain>
    </source>
</reference>
<keyword evidence="2" id="KW-1185">Reference proteome</keyword>
<sequence length="525" mass="59285">MKYKKCHGALGDMERLAKVMAAIPTLNARHLAHEHQRKQQQGLGRPIIAATLDSGHQVVAVKNRILYSCKWKTFHDFLIDYLKDAIGTEWGNAELKKPLDQRHPILIWYHKLCEQQRISITEPGQVVSAKMTGAVSAYMNLAYDLYALEHNAELRAKLIARLHNNEHFSGARYEVQVAAMLVRAGFTLEFEDEDDRKTSHCEFTATNTRTGKKFSVEAKRAQSGRITRQLVRALNKAANQTRIVFIDLNAPDEGVDGQPPAFVKRAFDLLRRFEVLDPQAQRLPPAYVVLTNSPWEHHLDETRGRSVVLADGFHIDEFKLDHEFSTLRAAVDGRQAHIEMHDLLKSIRVHSEIPSTFDGANPELAFTDTKDQLLIGNRYIIPDADGNHVSGTLVSAVVMENEKVAMCIAHTDDGKSITFRATLSDAELAAWIKHPETFFGDVSVNHKAYTPVDFYDFVLASYSQTSKEKLLEFLVGSPDIQELEKLSQAELARVYCERIAVNVLAKTDPKPVPLLHTKWRPKSPR</sequence>
<organism evidence="1 2">
    <name type="scientific">Caballeronia udeis</name>
    <dbReference type="NCBI Taxonomy" id="1232866"/>
    <lineage>
        <taxon>Bacteria</taxon>
        <taxon>Pseudomonadati</taxon>
        <taxon>Pseudomonadota</taxon>
        <taxon>Betaproteobacteria</taxon>
        <taxon>Burkholderiales</taxon>
        <taxon>Burkholderiaceae</taxon>
        <taxon>Caballeronia</taxon>
    </lineage>
</organism>
<evidence type="ECO:0000313" key="2">
    <source>
        <dbReference type="Proteomes" id="UP001620514"/>
    </source>
</evidence>
<dbReference type="EMBL" id="JBIYDN010000032">
    <property type="protein sequence ID" value="MFK4447134.1"/>
    <property type="molecule type" value="Genomic_DNA"/>
</dbReference>
<evidence type="ECO:0008006" key="3">
    <source>
        <dbReference type="Google" id="ProtNLM"/>
    </source>
</evidence>
<evidence type="ECO:0000313" key="1">
    <source>
        <dbReference type="EMBL" id="MFK4447134.1"/>
    </source>
</evidence>
<name>A0ABW8MUW2_9BURK</name>
<reference evidence="1 2" key="1">
    <citation type="submission" date="2024-10" db="EMBL/GenBank/DDBJ databases">
        <authorList>
            <person name="Deangelis K."/>
            <person name="Huntemann M."/>
            <person name="Clum A."/>
            <person name="Wang J."/>
            <person name="Palaniappan K."/>
            <person name="Ritter S."/>
            <person name="Chen I.-M."/>
            <person name="Stamatis D."/>
            <person name="Reddy T."/>
            <person name="O'Malley R."/>
            <person name="Daum C."/>
            <person name="Ng V."/>
            <person name="Ivanova N."/>
            <person name="Kyrpides N."/>
            <person name="Woyke T."/>
        </authorList>
    </citation>
    <scope>NUCLEOTIDE SEQUENCE [LARGE SCALE GENOMIC DNA]</scope>
    <source>
        <strain evidence="1 2">GAS97</strain>
    </source>
</reference>
<gene>
    <name evidence="1" type="ORF">ABH943_007167</name>
</gene>
<comment type="caution">
    <text evidence="1">The sequence shown here is derived from an EMBL/GenBank/DDBJ whole genome shotgun (WGS) entry which is preliminary data.</text>
</comment>